<gene>
    <name evidence="2" type="ORF">M404DRAFT_1008074</name>
</gene>
<dbReference type="EMBL" id="KN832087">
    <property type="protein sequence ID" value="KIN94737.1"/>
    <property type="molecule type" value="Genomic_DNA"/>
</dbReference>
<reference evidence="3" key="2">
    <citation type="submission" date="2015-01" db="EMBL/GenBank/DDBJ databases">
        <title>Evolutionary Origins and Diversification of the Mycorrhizal Mutualists.</title>
        <authorList>
            <consortium name="DOE Joint Genome Institute"/>
            <consortium name="Mycorrhizal Genomics Consortium"/>
            <person name="Kohler A."/>
            <person name="Kuo A."/>
            <person name="Nagy L.G."/>
            <person name="Floudas D."/>
            <person name="Copeland A."/>
            <person name="Barry K.W."/>
            <person name="Cichocki N."/>
            <person name="Veneault-Fourrey C."/>
            <person name="LaButti K."/>
            <person name="Lindquist E.A."/>
            <person name="Lipzen A."/>
            <person name="Lundell T."/>
            <person name="Morin E."/>
            <person name="Murat C."/>
            <person name="Riley R."/>
            <person name="Ohm R."/>
            <person name="Sun H."/>
            <person name="Tunlid A."/>
            <person name="Henrissat B."/>
            <person name="Grigoriev I.V."/>
            <person name="Hibbett D.S."/>
            <person name="Martin F."/>
        </authorList>
    </citation>
    <scope>NUCLEOTIDE SEQUENCE [LARGE SCALE GENOMIC DNA]</scope>
    <source>
        <strain evidence="3">Marx 270</strain>
    </source>
</reference>
<proteinExistence type="predicted"/>
<feature type="compositionally biased region" description="Polar residues" evidence="1">
    <location>
        <begin position="54"/>
        <end position="65"/>
    </location>
</feature>
<keyword evidence="3" id="KW-1185">Reference proteome</keyword>
<organism evidence="2 3">
    <name type="scientific">Pisolithus tinctorius Marx 270</name>
    <dbReference type="NCBI Taxonomy" id="870435"/>
    <lineage>
        <taxon>Eukaryota</taxon>
        <taxon>Fungi</taxon>
        <taxon>Dikarya</taxon>
        <taxon>Basidiomycota</taxon>
        <taxon>Agaricomycotina</taxon>
        <taxon>Agaricomycetes</taxon>
        <taxon>Agaricomycetidae</taxon>
        <taxon>Boletales</taxon>
        <taxon>Sclerodermatineae</taxon>
        <taxon>Pisolithaceae</taxon>
        <taxon>Pisolithus</taxon>
    </lineage>
</organism>
<protein>
    <submittedName>
        <fullName evidence="2">Uncharacterized protein</fullName>
    </submittedName>
</protein>
<feature type="compositionally biased region" description="Low complexity" evidence="1">
    <location>
        <begin position="66"/>
        <end position="80"/>
    </location>
</feature>
<dbReference type="Proteomes" id="UP000054217">
    <property type="component" value="Unassembled WGS sequence"/>
</dbReference>
<evidence type="ECO:0000313" key="2">
    <source>
        <dbReference type="EMBL" id="KIN94737.1"/>
    </source>
</evidence>
<evidence type="ECO:0000313" key="3">
    <source>
        <dbReference type="Proteomes" id="UP000054217"/>
    </source>
</evidence>
<reference evidence="2 3" key="1">
    <citation type="submission" date="2014-04" db="EMBL/GenBank/DDBJ databases">
        <authorList>
            <consortium name="DOE Joint Genome Institute"/>
            <person name="Kuo A."/>
            <person name="Kohler A."/>
            <person name="Costa M.D."/>
            <person name="Nagy L.G."/>
            <person name="Floudas D."/>
            <person name="Copeland A."/>
            <person name="Barry K.W."/>
            <person name="Cichocki N."/>
            <person name="Veneault-Fourrey C."/>
            <person name="LaButti K."/>
            <person name="Lindquist E.A."/>
            <person name="Lipzen A."/>
            <person name="Lundell T."/>
            <person name="Morin E."/>
            <person name="Murat C."/>
            <person name="Sun H."/>
            <person name="Tunlid A."/>
            <person name="Henrissat B."/>
            <person name="Grigoriev I.V."/>
            <person name="Hibbett D.S."/>
            <person name="Martin F."/>
            <person name="Nordberg H.P."/>
            <person name="Cantor M.N."/>
            <person name="Hua S.X."/>
        </authorList>
    </citation>
    <scope>NUCLEOTIDE SEQUENCE [LARGE SCALE GENOMIC DNA]</scope>
    <source>
        <strain evidence="2 3">Marx 270</strain>
    </source>
</reference>
<dbReference type="HOGENOM" id="CLU_2590697_0_0_1"/>
<dbReference type="InParanoid" id="A0A0C3ICE1"/>
<evidence type="ECO:0000256" key="1">
    <source>
        <dbReference type="SAM" id="MobiDB-lite"/>
    </source>
</evidence>
<feature type="region of interest" description="Disordered" evidence="1">
    <location>
        <begin position="54"/>
        <end position="80"/>
    </location>
</feature>
<sequence>MNSNNVCVSRFLFPRDAFSRSLQFPPQPELHGRGMPAYVNMHVDSTADYSTQLLHSKSSTLSQARPTSTTPSTTSVTPSS</sequence>
<accession>A0A0C3ICE1</accession>
<dbReference type="AlphaFoldDB" id="A0A0C3ICE1"/>
<name>A0A0C3ICE1_PISTI</name>